<dbReference type="AlphaFoldDB" id="A0A9W4SFS1"/>
<accession>A0A9W4SFS1</accession>
<evidence type="ECO:0000313" key="1">
    <source>
        <dbReference type="EMBL" id="CAI2167921.1"/>
    </source>
</evidence>
<name>A0A9W4SFS1_9GLOM</name>
<protein>
    <submittedName>
        <fullName evidence="1">13017_t:CDS:1</fullName>
    </submittedName>
</protein>
<dbReference type="InterPro" id="IPR036047">
    <property type="entry name" value="F-box-like_dom_sf"/>
</dbReference>
<dbReference type="EMBL" id="CAMKVN010000435">
    <property type="protein sequence ID" value="CAI2167921.1"/>
    <property type="molecule type" value="Genomic_DNA"/>
</dbReference>
<sequence>MSFYLPAELLNKIFCFIDENDVKTLYSCILVNRVWCKTMIPHLWKRPFRLAIKKQSEKLVPAYFYYFSKETKSILQFYTPSSSFDTTPTFDYPIFLRELDYSEVYLAIRRWCDLRNRTNQSTGFEVFKQRGRQILFILQELSKLFMLKCNKLDYLSLDIKAIRCGTFGRLADCMLALTNFPGASHCLVQLKKFVTRGIYDKDIIFRSLIQYCRNIDEMIIEDSDSNEGDSLVDLITSQRKLRKFTIGNWWGCLLKVLKSLGDQRNSLTFIEIYGCHFRSDFDNDIIFNGVICCKNLETLKIEECYNLTSNTMKPLANTIFPKLHTLYFSNYLLIEDVEDLNDQGIIPNDDQGQDHPHLELIAIIQNANITLRNVRLNMDLLDYPNIITTCATNCPNITHYKARIQNHSEMNQLLLLLKSCTRLEKLEITAEKWECSDFGLPWEIDLFFPDIGKSLPKTLKYLDIDGWSCTPLGLSNFLKYCNVEIKRMSWMCYISSADYLDVIEKYAKLKGRTINGHIEKKKWGLNFTLIVDFD</sequence>
<proteinExistence type="predicted"/>
<gene>
    <name evidence="1" type="ORF">FWILDA_LOCUS3323</name>
</gene>
<dbReference type="OrthoDB" id="2382875at2759"/>
<evidence type="ECO:0000313" key="2">
    <source>
        <dbReference type="Proteomes" id="UP001153678"/>
    </source>
</evidence>
<comment type="caution">
    <text evidence="1">The sequence shown here is derived from an EMBL/GenBank/DDBJ whole genome shotgun (WGS) entry which is preliminary data.</text>
</comment>
<reference evidence="1" key="1">
    <citation type="submission" date="2022-08" db="EMBL/GenBank/DDBJ databases">
        <authorList>
            <person name="Kallberg Y."/>
            <person name="Tangrot J."/>
            <person name="Rosling A."/>
        </authorList>
    </citation>
    <scope>NUCLEOTIDE SEQUENCE</scope>
    <source>
        <strain evidence="1">Wild A</strain>
    </source>
</reference>
<organism evidence="1 2">
    <name type="scientific">Funneliformis geosporum</name>
    <dbReference type="NCBI Taxonomy" id="1117311"/>
    <lineage>
        <taxon>Eukaryota</taxon>
        <taxon>Fungi</taxon>
        <taxon>Fungi incertae sedis</taxon>
        <taxon>Mucoromycota</taxon>
        <taxon>Glomeromycotina</taxon>
        <taxon>Glomeromycetes</taxon>
        <taxon>Glomerales</taxon>
        <taxon>Glomeraceae</taxon>
        <taxon>Funneliformis</taxon>
    </lineage>
</organism>
<dbReference type="InterPro" id="IPR032675">
    <property type="entry name" value="LRR_dom_sf"/>
</dbReference>
<dbReference type="Proteomes" id="UP001153678">
    <property type="component" value="Unassembled WGS sequence"/>
</dbReference>
<keyword evidence="2" id="KW-1185">Reference proteome</keyword>
<dbReference type="SUPFAM" id="SSF52047">
    <property type="entry name" value="RNI-like"/>
    <property type="match status" value="1"/>
</dbReference>
<dbReference type="SUPFAM" id="SSF81383">
    <property type="entry name" value="F-box domain"/>
    <property type="match status" value="1"/>
</dbReference>
<dbReference type="Gene3D" id="3.80.10.10">
    <property type="entry name" value="Ribonuclease Inhibitor"/>
    <property type="match status" value="1"/>
</dbReference>